<dbReference type="SUPFAM" id="SSF51445">
    <property type="entry name" value="(Trans)glycosidases"/>
    <property type="match status" value="1"/>
</dbReference>
<protein>
    <recommendedName>
        <fullName evidence="3">Alpha-galactosidase</fullName>
    </recommendedName>
</protein>
<gene>
    <name evidence="1" type="ORF">K0U00_33390</name>
</gene>
<dbReference type="EMBL" id="JAHZIK010001417">
    <property type="protein sequence ID" value="MBW7458954.1"/>
    <property type="molecule type" value="Genomic_DNA"/>
</dbReference>
<dbReference type="InterPro" id="IPR013785">
    <property type="entry name" value="Aldolase_TIM"/>
</dbReference>
<evidence type="ECO:0000313" key="2">
    <source>
        <dbReference type="Proteomes" id="UP001519887"/>
    </source>
</evidence>
<dbReference type="Proteomes" id="UP001519887">
    <property type="component" value="Unassembled WGS sequence"/>
</dbReference>
<dbReference type="Gene3D" id="3.20.20.70">
    <property type="entry name" value="Aldolase class I"/>
    <property type="match status" value="1"/>
</dbReference>
<feature type="non-terminal residue" evidence="1">
    <location>
        <position position="251"/>
    </location>
</feature>
<accession>A0ABS7CDM3</accession>
<evidence type="ECO:0008006" key="3">
    <source>
        <dbReference type="Google" id="ProtNLM"/>
    </source>
</evidence>
<name>A0ABS7CDM3_9BACL</name>
<organism evidence="1 2">
    <name type="scientific">Paenibacillus sepulcri</name>
    <dbReference type="NCBI Taxonomy" id="359917"/>
    <lineage>
        <taxon>Bacteria</taxon>
        <taxon>Bacillati</taxon>
        <taxon>Bacillota</taxon>
        <taxon>Bacilli</taxon>
        <taxon>Bacillales</taxon>
        <taxon>Paenibacillaceae</taxon>
        <taxon>Paenibacillus</taxon>
    </lineage>
</organism>
<comment type="caution">
    <text evidence="1">The sequence shown here is derived from an EMBL/GenBank/DDBJ whole genome shotgun (WGS) entry which is preliminary data.</text>
</comment>
<evidence type="ECO:0000313" key="1">
    <source>
        <dbReference type="EMBL" id="MBW7458954.1"/>
    </source>
</evidence>
<keyword evidence="2" id="KW-1185">Reference proteome</keyword>
<dbReference type="InterPro" id="IPR017853">
    <property type="entry name" value="GH"/>
</dbReference>
<proteinExistence type="predicted"/>
<sequence>MALAIRREPDMILVETDNGWQTANRSGDGIWSGGGVEITLHSRNDSCSVGLSAPLLAVKTVRLYWKQNVTGRLAVLGDHWERAYGDLEWRGIVPERVMPWYFLTNDGIVTNGYGVKTGTASLCYWQFDQDGITLSADVRCGSEGVQLGVRKLVAAEIVGYEGKEGESAFAAASRFCSVMCENPVLPDQPVYGGNNWYYAYGNSSHAEILEDSKFMASLSSSSINRPYMVIDDGWQLASGGGACNGGPWRGN</sequence>
<reference evidence="1 2" key="1">
    <citation type="submission" date="2021-07" db="EMBL/GenBank/DDBJ databases">
        <title>Paenibacillus radiodurans sp. nov., isolated from the southeastern edge of Tengger Desert.</title>
        <authorList>
            <person name="Zhang G."/>
        </authorList>
    </citation>
    <scope>NUCLEOTIDE SEQUENCE [LARGE SCALE GENOMIC DNA]</scope>
    <source>
        <strain evidence="1 2">CCM 7311</strain>
    </source>
</reference>